<keyword evidence="1" id="KW-0472">Membrane</keyword>
<dbReference type="InterPro" id="IPR008756">
    <property type="entry name" value="Peptidase_M56"/>
</dbReference>
<dbReference type="EMBL" id="JACXAI010000050">
    <property type="protein sequence ID" value="MBD1383291.1"/>
    <property type="molecule type" value="Genomic_DNA"/>
</dbReference>
<evidence type="ECO:0000313" key="3">
    <source>
        <dbReference type="EMBL" id="MBD1383291.1"/>
    </source>
</evidence>
<reference evidence="3" key="1">
    <citation type="submission" date="2020-09" db="EMBL/GenBank/DDBJ databases">
        <title>A novel bacterium of genus Bacillus, isolated from South China Sea.</title>
        <authorList>
            <person name="Huang H."/>
            <person name="Mo K."/>
            <person name="Hu Y."/>
        </authorList>
    </citation>
    <scope>NUCLEOTIDE SEQUENCE</scope>
    <source>
        <strain evidence="3">IB182487</strain>
    </source>
</reference>
<keyword evidence="1" id="KW-1133">Transmembrane helix</keyword>
<name>A0A926NKZ4_9BACI</name>
<keyword evidence="1" id="KW-0812">Transmembrane</keyword>
<dbReference type="Proteomes" id="UP000626844">
    <property type="component" value="Unassembled WGS sequence"/>
</dbReference>
<dbReference type="PANTHER" id="PTHR34978">
    <property type="entry name" value="POSSIBLE SENSOR-TRANSDUCER PROTEIN BLAR"/>
    <property type="match status" value="1"/>
</dbReference>
<organism evidence="3 4">
    <name type="scientific">Metabacillus arenae</name>
    <dbReference type="NCBI Taxonomy" id="2771434"/>
    <lineage>
        <taxon>Bacteria</taxon>
        <taxon>Bacillati</taxon>
        <taxon>Bacillota</taxon>
        <taxon>Bacilli</taxon>
        <taxon>Bacillales</taxon>
        <taxon>Bacillaceae</taxon>
        <taxon>Metabacillus</taxon>
    </lineage>
</organism>
<proteinExistence type="predicted"/>
<feature type="transmembrane region" description="Helical" evidence="1">
    <location>
        <begin position="55"/>
        <end position="81"/>
    </location>
</feature>
<gene>
    <name evidence="3" type="ORF">IC621_24190</name>
</gene>
<protein>
    <submittedName>
        <fullName evidence="3">M56 family metallopeptidase</fullName>
    </submittedName>
</protein>
<dbReference type="InterPro" id="IPR052173">
    <property type="entry name" value="Beta-lactam_resp_regulator"/>
</dbReference>
<feature type="domain" description="Peptidase M56" evidence="2">
    <location>
        <begin position="62"/>
        <end position="249"/>
    </location>
</feature>
<sequence length="286" mass="33149">MMGWKKKSLMILGVSLLISAIIWCQMGMYITHLLFGVDIPTNFFKFCISLFRENSFYYFLITILLNVLIAYSILITLYKIIEQYVLSKKFQKKMLKLKNKEWTESVMTKAEGQNKDILVINHDQLLAFSMGFRRPMIVLSSGLIRLLDDQELEAVIEHEASHQQNYDSLWVFILKLISESLWFIPMTKWSYHNYKIISELLADEYAIRQTGSEIGLGSALLKLIKNCCRDDSTPVLVHFSEEAVNYRLKQLIEPQKKIPVKPAFTSMVVSVYGLILFMGMIFLAIT</sequence>
<evidence type="ECO:0000313" key="4">
    <source>
        <dbReference type="Proteomes" id="UP000626844"/>
    </source>
</evidence>
<feature type="transmembrane region" description="Helical" evidence="1">
    <location>
        <begin position="12"/>
        <end position="35"/>
    </location>
</feature>
<dbReference type="Gene3D" id="3.30.2010.10">
    <property type="entry name" value="Metalloproteases ('zincins'), catalytic domain"/>
    <property type="match status" value="1"/>
</dbReference>
<evidence type="ECO:0000259" key="2">
    <source>
        <dbReference type="Pfam" id="PF05569"/>
    </source>
</evidence>
<keyword evidence="4" id="KW-1185">Reference proteome</keyword>
<feature type="transmembrane region" description="Helical" evidence="1">
    <location>
        <begin position="263"/>
        <end position="285"/>
    </location>
</feature>
<dbReference type="PANTHER" id="PTHR34978:SF3">
    <property type="entry name" value="SLR0241 PROTEIN"/>
    <property type="match status" value="1"/>
</dbReference>
<dbReference type="Pfam" id="PF05569">
    <property type="entry name" value="Peptidase_M56"/>
    <property type="match status" value="1"/>
</dbReference>
<dbReference type="RefSeq" id="WP_191162320.1">
    <property type="nucleotide sequence ID" value="NZ_JACXAI010000050.1"/>
</dbReference>
<comment type="caution">
    <text evidence="3">The sequence shown here is derived from an EMBL/GenBank/DDBJ whole genome shotgun (WGS) entry which is preliminary data.</text>
</comment>
<accession>A0A926NKZ4</accession>
<evidence type="ECO:0000256" key="1">
    <source>
        <dbReference type="SAM" id="Phobius"/>
    </source>
</evidence>
<dbReference type="AlphaFoldDB" id="A0A926NKZ4"/>
<dbReference type="CDD" id="cd07326">
    <property type="entry name" value="M56_BlaR1_MecR1_like"/>
    <property type="match status" value="1"/>
</dbReference>